<gene>
    <name evidence="12" type="ORF">DL89DRAFT_294541</name>
</gene>
<protein>
    <submittedName>
        <fullName evidence="12">p-loop containing nucleoside triphosphate hydrolase protein</fullName>
    </submittedName>
</protein>
<feature type="domain" description="ABC transporter" evidence="10">
    <location>
        <begin position="689"/>
        <end position="936"/>
    </location>
</feature>
<dbReference type="SUPFAM" id="SSF90123">
    <property type="entry name" value="ABC transporter transmembrane region"/>
    <property type="match status" value="1"/>
</dbReference>
<evidence type="ECO:0000256" key="7">
    <source>
        <dbReference type="ARBA" id="ARBA00022989"/>
    </source>
</evidence>
<dbReference type="CDD" id="cd03244">
    <property type="entry name" value="ABCC_MRP_domain2"/>
    <property type="match status" value="1"/>
</dbReference>
<dbReference type="InterPro" id="IPR017871">
    <property type="entry name" value="ABC_transporter-like_CS"/>
</dbReference>
<keyword evidence="8 9" id="KW-0472">Membrane</keyword>
<feature type="transmembrane region" description="Helical" evidence="9">
    <location>
        <begin position="459"/>
        <end position="479"/>
    </location>
</feature>
<accession>A0A1Y1W3X8</accession>
<keyword evidence="13" id="KW-1185">Reference proteome</keyword>
<feature type="domain" description="ABC transmembrane type-1" evidence="11">
    <location>
        <begin position="478"/>
        <end position="589"/>
    </location>
</feature>
<evidence type="ECO:0000256" key="4">
    <source>
        <dbReference type="ARBA" id="ARBA00022737"/>
    </source>
</evidence>
<keyword evidence="2" id="KW-0813">Transport</keyword>
<evidence type="ECO:0000256" key="8">
    <source>
        <dbReference type="ARBA" id="ARBA00023136"/>
    </source>
</evidence>
<organism evidence="12 13">
    <name type="scientific">Linderina pennispora</name>
    <dbReference type="NCBI Taxonomy" id="61395"/>
    <lineage>
        <taxon>Eukaryota</taxon>
        <taxon>Fungi</taxon>
        <taxon>Fungi incertae sedis</taxon>
        <taxon>Zoopagomycota</taxon>
        <taxon>Kickxellomycotina</taxon>
        <taxon>Kickxellomycetes</taxon>
        <taxon>Kickxellales</taxon>
        <taxon>Kickxellaceae</taxon>
        <taxon>Linderina</taxon>
    </lineage>
</organism>
<dbReference type="PANTHER" id="PTHR24223:SF353">
    <property type="entry name" value="ABC TRANSPORTER ATP-BINDING PROTEIN_PERMEASE VMR1-RELATED"/>
    <property type="match status" value="1"/>
</dbReference>
<dbReference type="CDD" id="cd18604">
    <property type="entry name" value="ABC_6TM_VMR1_D2_like"/>
    <property type="match status" value="1"/>
</dbReference>
<dbReference type="GO" id="GO:0016020">
    <property type="term" value="C:membrane"/>
    <property type="evidence" value="ECO:0007669"/>
    <property type="project" value="UniProtKB-SubCell"/>
</dbReference>
<dbReference type="Pfam" id="PF00005">
    <property type="entry name" value="ABC_tran"/>
    <property type="match status" value="2"/>
</dbReference>
<evidence type="ECO:0000256" key="5">
    <source>
        <dbReference type="ARBA" id="ARBA00022741"/>
    </source>
</evidence>
<dbReference type="InterPro" id="IPR027417">
    <property type="entry name" value="P-loop_NTPase"/>
</dbReference>
<keyword evidence="6" id="KW-0067">ATP-binding</keyword>
<dbReference type="RefSeq" id="XP_040741871.1">
    <property type="nucleotide sequence ID" value="XM_040890526.1"/>
</dbReference>
<dbReference type="SUPFAM" id="SSF52540">
    <property type="entry name" value="P-loop containing nucleoside triphosphate hydrolases"/>
    <property type="match status" value="2"/>
</dbReference>
<dbReference type="GO" id="GO:0140359">
    <property type="term" value="F:ABC-type transporter activity"/>
    <property type="evidence" value="ECO:0007669"/>
    <property type="project" value="InterPro"/>
</dbReference>
<dbReference type="Pfam" id="PF00664">
    <property type="entry name" value="ABC_membrane"/>
    <property type="match status" value="1"/>
</dbReference>
<dbReference type="Gene3D" id="1.20.1560.10">
    <property type="entry name" value="ABC transporter type 1, transmembrane domain"/>
    <property type="match status" value="1"/>
</dbReference>
<keyword evidence="4" id="KW-0677">Repeat</keyword>
<dbReference type="InterPro" id="IPR003593">
    <property type="entry name" value="AAA+_ATPase"/>
</dbReference>
<dbReference type="InterPro" id="IPR036640">
    <property type="entry name" value="ABC1_TM_sf"/>
</dbReference>
<dbReference type="GO" id="GO:0005524">
    <property type="term" value="F:ATP binding"/>
    <property type="evidence" value="ECO:0007669"/>
    <property type="project" value="UniProtKB-KW"/>
</dbReference>
<sequence>MALARTFAPELLSQLALSIVFTTLSFSGPFFMQRILWSIQEHQKNPARRAGGPDHVSAEGKLASILTSDFHGESPAPRRSMSDLYSIPLQFAIGAWYLYSLLGDPGTSGPGSDCALLSGVWDDVLSMITEMLKGMRAVKLFGWEAGPSNCVEVWLLYLVTLPINLVVWTTPNIIFIVVFGINIGILGQKLTADISSLLSALVGEMKLTSGRIVLPVADAFLADARHGSHYRDIIALTRQQHIEAWLRNATIRDNILFGSGYDQMRYEEVLRVCALKPDLRIFPAGDLTEVGERGIALSGGQRQRVALARAVYSSKQILLIDDCLSASPLMHGRTRILVTHHVLACLKHCDYVLVLRGGQVALRGSPQEILGELDKYDAEGSSDTTMIGKSTSGISDFTSEDTYNAERHTRTSAVTPVVNDVLDTSEEFWIKIWINSLNDPLVRYLSSSAAEPGPEHSTAFWLSWFVAIGFFVSAMRLLLHRVIHANGRFFDTTPIGHIISRFAQDIRTVDELPIETISSALSQLTYSLIVLAIITYVTPPFAIVAVAVTAGYGLIARYYLGAQRELKRMELVTMEPLLSLFSEVIGGAEAMGRMDFHNRPFYLMWAANRWLSTSIECLSLIISFATAVGLFLRLDSIDSGIAGFVLVFATGFTDALMMSIRSYSNCEQQLGSVERIDGYLNIEQEHHEDKDGLVVEYTPGVPVLQSLTFHVNAGERIGVVGRTGAGKSTLSLAFLRFVEAAQGRIVVDGIDISQIGLERLRNAITIIPQDPVLFHGTIRFNLDPFDECPDEILLDALRRTCLLRDESRTDNGGIVMDIRMPGVIGSLEDKVEENGQNLSLGQRQLVALARALVRRSKIIIMDEATASVDFDTDSRFQRSVCTSEFAGSTLFCIAHRLRTIINYDRVLVLDKGKIAEFDTPAVLLGKRDSMFRTLCQQSGEFDQLIKCVC</sequence>
<feature type="transmembrane region" description="Helical" evidence="9">
    <location>
        <begin position="639"/>
        <end position="660"/>
    </location>
</feature>
<evidence type="ECO:0000313" key="12">
    <source>
        <dbReference type="EMBL" id="ORX68025.1"/>
    </source>
</evidence>
<evidence type="ECO:0000259" key="10">
    <source>
        <dbReference type="PROSITE" id="PS50893"/>
    </source>
</evidence>
<evidence type="ECO:0000256" key="3">
    <source>
        <dbReference type="ARBA" id="ARBA00022692"/>
    </source>
</evidence>
<dbReference type="AlphaFoldDB" id="A0A1Y1W3X8"/>
<dbReference type="OrthoDB" id="6500128at2759"/>
<keyword evidence="3 9" id="KW-0812">Transmembrane</keyword>
<evidence type="ECO:0000259" key="11">
    <source>
        <dbReference type="PROSITE" id="PS50929"/>
    </source>
</evidence>
<dbReference type="PROSITE" id="PS00211">
    <property type="entry name" value="ABC_TRANSPORTER_1"/>
    <property type="match status" value="2"/>
</dbReference>
<comment type="subcellular location">
    <subcellularLocation>
        <location evidence="1">Membrane</location>
    </subcellularLocation>
</comment>
<comment type="caution">
    <text evidence="12">The sequence shown here is derived from an EMBL/GenBank/DDBJ whole genome shotgun (WGS) entry which is preliminary data.</text>
</comment>
<evidence type="ECO:0000313" key="13">
    <source>
        <dbReference type="Proteomes" id="UP000193922"/>
    </source>
</evidence>
<feature type="domain" description="ABC transporter" evidence="10">
    <location>
        <begin position="153"/>
        <end position="382"/>
    </location>
</feature>
<dbReference type="GeneID" id="63807174"/>
<dbReference type="EMBL" id="MCFD01000011">
    <property type="protein sequence ID" value="ORX68025.1"/>
    <property type="molecule type" value="Genomic_DNA"/>
</dbReference>
<dbReference type="PANTHER" id="PTHR24223">
    <property type="entry name" value="ATP-BINDING CASSETTE SUB-FAMILY C"/>
    <property type="match status" value="1"/>
</dbReference>
<dbReference type="InterPro" id="IPR050173">
    <property type="entry name" value="ABC_transporter_C-like"/>
</dbReference>
<proteinExistence type="predicted"/>
<dbReference type="FunFam" id="3.40.50.300:FF:000630">
    <property type="entry name" value="ATP-binding cassette (ABC) transporter, putative"/>
    <property type="match status" value="1"/>
</dbReference>
<name>A0A1Y1W3X8_9FUNG</name>
<keyword evidence="7 9" id="KW-1133">Transmembrane helix</keyword>
<reference evidence="12 13" key="1">
    <citation type="submission" date="2016-07" db="EMBL/GenBank/DDBJ databases">
        <title>Pervasive Adenine N6-methylation of Active Genes in Fungi.</title>
        <authorList>
            <consortium name="DOE Joint Genome Institute"/>
            <person name="Mondo S.J."/>
            <person name="Dannebaum R.O."/>
            <person name="Kuo R.C."/>
            <person name="Labutti K."/>
            <person name="Haridas S."/>
            <person name="Kuo A."/>
            <person name="Salamov A."/>
            <person name="Ahrendt S.R."/>
            <person name="Lipzen A."/>
            <person name="Sullivan W."/>
            <person name="Andreopoulos W.B."/>
            <person name="Clum A."/>
            <person name="Lindquist E."/>
            <person name="Daum C."/>
            <person name="Ramamoorthy G.K."/>
            <person name="Gryganskyi A."/>
            <person name="Culley D."/>
            <person name="Magnuson J.K."/>
            <person name="James T.Y."/>
            <person name="O'Malley M.A."/>
            <person name="Stajich J.E."/>
            <person name="Spatafora J.W."/>
            <person name="Visel A."/>
            <person name="Grigoriev I.V."/>
        </authorList>
    </citation>
    <scope>NUCLEOTIDE SEQUENCE [LARGE SCALE GENOMIC DNA]</scope>
    <source>
        <strain evidence="12 13">ATCC 12442</strain>
    </source>
</reference>
<keyword evidence="5" id="KW-0547">Nucleotide-binding</keyword>
<dbReference type="Gene3D" id="3.40.50.300">
    <property type="entry name" value="P-loop containing nucleotide triphosphate hydrolases"/>
    <property type="match status" value="2"/>
</dbReference>
<evidence type="ECO:0000256" key="6">
    <source>
        <dbReference type="ARBA" id="ARBA00022840"/>
    </source>
</evidence>
<dbReference type="STRING" id="61395.A0A1Y1W3X8"/>
<dbReference type="InterPro" id="IPR011527">
    <property type="entry name" value="ABC1_TM_dom"/>
</dbReference>
<dbReference type="SMART" id="SM00382">
    <property type="entry name" value="AAA"/>
    <property type="match status" value="1"/>
</dbReference>
<feature type="transmembrane region" description="Helical" evidence="9">
    <location>
        <begin position="610"/>
        <end position="632"/>
    </location>
</feature>
<dbReference type="InterPro" id="IPR003439">
    <property type="entry name" value="ABC_transporter-like_ATP-bd"/>
</dbReference>
<dbReference type="Proteomes" id="UP000193922">
    <property type="component" value="Unassembled WGS sequence"/>
</dbReference>
<evidence type="ECO:0000256" key="2">
    <source>
        <dbReference type="ARBA" id="ARBA00022448"/>
    </source>
</evidence>
<dbReference type="PROSITE" id="PS50929">
    <property type="entry name" value="ABC_TM1F"/>
    <property type="match status" value="1"/>
</dbReference>
<keyword evidence="12" id="KW-0378">Hydrolase</keyword>
<dbReference type="GO" id="GO:0016887">
    <property type="term" value="F:ATP hydrolysis activity"/>
    <property type="evidence" value="ECO:0007669"/>
    <property type="project" value="InterPro"/>
</dbReference>
<evidence type="ECO:0000256" key="1">
    <source>
        <dbReference type="ARBA" id="ARBA00004370"/>
    </source>
</evidence>
<dbReference type="PROSITE" id="PS50893">
    <property type="entry name" value="ABC_TRANSPORTER_2"/>
    <property type="match status" value="2"/>
</dbReference>
<evidence type="ECO:0000256" key="9">
    <source>
        <dbReference type="SAM" id="Phobius"/>
    </source>
</evidence>